<dbReference type="EMBL" id="JARJLG010000067">
    <property type="protein sequence ID" value="KAJ7754391.1"/>
    <property type="molecule type" value="Genomic_DNA"/>
</dbReference>
<feature type="region of interest" description="Disordered" evidence="1">
    <location>
        <begin position="199"/>
        <end position="222"/>
    </location>
</feature>
<comment type="caution">
    <text evidence="2">The sequence shown here is derived from an EMBL/GenBank/DDBJ whole genome shotgun (WGS) entry which is preliminary data.</text>
</comment>
<feature type="region of interest" description="Disordered" evidence="1">
    <location>
        <begin position="262"/>
        <end position="290"/>
    </location>
</feature>
<reference evidence="2" key="1">
    <citation type="submission" date="2023-03" db="EMBL/GenBank/DDBJ databases">
        <title>Massive genome expansion in bonnet fungi (Mycena s.s.) driven by repeated elements and novel gene families across ecological guilds.</title>
        <authorList>
            <consortium name="Lawrence Berkeley National Laboratory"/>
            <person name="Harder C.B."/>
            <person name="Miyauchi S."/>
            <person name="Viragh M."/>
            <person name="Kuo A."/>
            <person name="Thoen E."/>
            <person name="Andreopoulos B."/>
            <person name="Lu D."/>
            <person name="Skrede I."/>
            <person name="Drula E."/>
            <person name="Henrissat B."/>
            <person name="Morin E."/>
            <person name="Kohler A."/>
            <person name="Barry K."/>
            <person name="LaButti K."/>
            <person name="Morin E."/>
            <person name="Salamov A."/>
            <person name="Lipzen A."/>
            <person name="Mereny Z."/>
            <person name="Hegedus B."/>
            <person name="Baldrian P."/>
            <person name="Stursova M."/>
            <person name="Weitz H."/>
            <person name="Taylor A."/>
            <person name="Grigoriev I.V."/>
            <person name="Nagy L.G."/>
            <person name="Martin F."/>
            <person name="Kauserud H."/>
        </authorList>
    </citation>
    <scope>NUCLEOTIDE SEQUENCE</scope>
    <source>
        <strain evidence="2">CBHHK188m</strain>
    </source>
</reference>
<organism evidence="2 3">
    <name type="scientific">Mycena maculata</name>
    <dbReference type="NCBI Taxonomy" id="230809"/>
    <lineage>
        <taxon>Eukaryota</taxon>
        <taxon>Fungi</taxon>
        <taxon>Dikarya</taxon>
        <taxon>Basidiomycota</taxon>
        <taxon>Agaricomycotina</taxon>
        <taxon>Agaricomycetes</taxon>
        <taxon>Agaricomycetidae</taxon>
        <taxon>Agaricales</taxon>
        <taxon>Marasmiineae</taxon>
        <taxon>Mycenaceae</taxon>
        <taxon>Mycena</taxon>
    </lineage>
</organism>
<feature type="region of interest" description="Disordered" evidence="1">
    <location>
        <begin position="146"/>
        <end position="185"/>
    </location>
</feature>
<evidence type="ECO:0000313" key="3">
    <source>
        <dbReference type="Proteomes" id="UP001215280"/>
    </source>
</evidence>
<dbReference type="Proteomes" id="UP001215280">
    <property type="component" value="Unassembled WGS sequence"/>
</dbReference>
<gene>
    <name evidence="2" type="ORF">DFH07DRAFT_773783</name>
</gene>
<accession>A0AAD7J0R6</accession>
<evidence type="ECO:0000313" key="2">
    <source>
        <dbReference type="EMBL" id="KAJ7754391.1"/>
    </source>
</evidence>
<sequence length="455" mass="48155">MGLANDQVPGSISVTRGRPWMRRAHCPSPVRPTPWIRLVRHACRVTRQDRSYARRGIEATSALGVKAYRLGLSSTSLPCWDIGVDTLELDDVALKLDAQYSRGGAREVSALGVQNAHAPARYCLPARERVALGWAVPDGVECSALSSARPARSSSVDRDGVRACDRGRFSGNGAPMREQGRPTERGVRWAGIAAPFSSGGVRRQMSLPSDGRGGGGGVGDRRGTCAHRDARNVHERGGAPGRQSVVLLARAPQRVDRIRRTGAGAGGSHPSLAAEGWPTSPPSGRGRYAECARSGWGAPAQGGHERPAGESIAPLRLRYVLRAPHSASGPRSIWTRCMKGGARNSPPFMRKDEESAFRAWGRRNLGLTDIWRTAFGGRVSLLSSSAAGRLDVIPPSGGGGGSGVCLSAGTGTEGVLELYLTYARAGWGAPGDMGMQRGRALSPFIFVTSFKLLGG</sequence>
<proteinExistence type="predicted"/>
<evidence type="ECO:0000256" key="1">
    <source>
        <dbReference type="SAM" id="MobiDB-lite"/>
    </source>
</evidence>
<keyword evidence="3" id="KW-1185">Reference proteome</keyword>
<dbReference type="AlphaFoldDB" id="A0AAD7J0R6"/>
<feature type="compositionally biased region" description="Basic and acidic residues" evidence="1">
    <location>
        <begin position="155"/>
        <end position="168"/>
    </location>
</feature>
<protein>
    <submittedName>
        <fullName evidence="2">Uncharacterized protein</fullName>
    </submittedName>
</protein>
<name>A0AAD7J0R6_9AGAR</name>